<organism evidence="2 3">
    <name type="scientific">Alloprevotella tannerae ATCC 51259</name>
    <dbReference type="NCBI Taxonomy" id="626522"/>
    <lineage>
        <taxon>Bacteria</taxon>
        <taxon>Pseudomonadati</taxon>
        <taxon>Bacteroidota</taxon>
        <taxon>Bacteroidia</taxon>
        <taxon>Bacteroidales</taxon>
        <taxon>Prevotellaceae</taxon>
        <taxon>Alloprevotella</taxon>
    </lineage>
</organism>
<dbReference type="STRING" id="626522.GCWU000325_02446"/>
<dbReference type="EMBL" id="ACIJ02000028">
    <property type="protein sequence ID" value="EEX70405.1"/>
    <property type="molecule type" value="Genomic_DNA"/>
</dbReference>
<gene>
    <name evidence="2" type="ORF">GCWU000325_02446</name>
</gene>
<accession>C9LJN3</accession>
<protein>
    <submittedName>
        <fullName evidence="2">Uncharacterized protein</fullName>
    </submittedName>
</protein>
<evidence type="ECO:0000313" key="2">
    <source>
        <dbReference type="EMBL" id="EEX70405.1"/>
    </source>
</evidence>
<feature type="transmembrane region" description="Helical" evidence="1">
    <location>
        <begin position="9"/>
        <end position="26"/>
    </location>
</feature>
<dbReference type="AlphaFoldDB" id="C9LJN3"/>
<proteinExistence type="predicted"/>
<keyword evidence="1" id="KW-0812">Transmembrane</keyword>
<sequence length="45" mass="5092">MGERTLDRLILMLVLIGYYAGVARFGNVSEEYKYSVSFLEISDTA</sequence>
<reference evidence="2" key="1">
    <citation type="submission" date="2009-09" db="EMBL/GenBank/DDBJ databases">
        <authorList>
            <person name="Weinstock G."/>
            <person name="Sodergren E."/>
            <person name="Clifton S."/>
            <person name="Fulton L."/>
            <person name="Fulton B."/>
            <person name="Courtney L."/>
            <person name="Fronick C."/>
            <person name="Harrison M."/>
            <person name="Strong C."/>
            <person name="Farmer C."/>
            <person name="Delahaunty K."/>
            <person name="Markovic C."/>
            <person name="Hall O."/>
            <person name="Minx P."/>
            <person name="Tomlinson C."/>
            <person name="Mitreva M."/>
            <person name="Nelson J."/>
            <person name="Hou S."/>
            <person name="Wollam A."/>
            <person name="Pepin K.H."/>
            <person name="Johnson M."/>
            <person name="Bhonagiri V."/>
            <person name="Nash W.E."/>
            <person name="Warren W."/>
            <person name="Chinwalla A."/>
            <person name="Mardis E.R."/>
            <person name="Wilson R.K."/>
        </authorList>
    </citation>
    <scope>NUCLEOTIDE SEQUENCE [LARGE SCALE GENOMIC DNA]</scope>
    <source>
        <strain evidence="2">ATCC 51259</strain>
    </source>
</reference>
<dbReference type="Proteomes" id="UP000003460">
    <property type="component" value="Unassembled WGS sequence"/>
</dbReference>
<keyword evidence="3" id="KW-1185">Reference proteome</keyword>
<keyword evidence="1" id="KW-0472">Membrane</keyword>
<evidence type="ECO:0000313" key="3">
    <source>
        <dbReference type="Proteomes" id="UP000003460"/>
    </source>
</evidence>
<name>C9LJN3_9BACT</name>
<evidence type="ECO:0000256" key="1">
    <source>
        <dbReference type="SAM" id="Phobius"/>
    </source>
</evidence>
<comment type="caution">
    <text evidence="2">The sequence shown here is derived from an EMBL/GenBank/DDBJ whole genome shotgun (WGS) entry which is preliminary data.</text>
</comment>
<dbReference type="HOGENOM" id="CLU_3203698_0_0_10"/>
<keyword evidence="1" id="KW-1133">Transmembrane helix</keyword>